<organism evidence="1 2">
    <name type="scientific">Vibrio zhanjiangensis</name>
    <dbReference type="NCBI Taxonomy" id="1046128"/>
    <lineage>
        <taxon>Bacteria</taxon>
        <taxon>Pseudomonadati</taxon>
        <taxon>Pseudomonadota</taxon>
        <taxon>Gammaproteobacteria</taxon>
        <taxon>Vibrionales</taxon>
        <taxon>Vibrionaceae</taxon>
        <taxon>Vibrio</taxon>
    </lineage>
</organism>
<accession>A0ABQ6EUL1</accession>
<evidence type="ECO:0000313" key="1">
    <source>
        <dbReference type="EMBL" id="GLT16858.1"/>
    </source>
</evidence>
<reference evidence="2" key="1">
    <citation type="journal article" date="2019" name="Int. J. Syst. Evol. Microbiol.">
        <title>The Global Catalogue of Microorganisms (GCM) 10K type strain sequencing project: providing services to taxonomists for standard genome sequencing and annotation.</title>
        <authorList>
            <consortium name="The Broad Institute Genomics Platform"/>
            <consortium name="The Broad Institute Genome Sequencing Center for Infectious Disease"/>
            <person name="Wu L."/>
            <person name="Ma J."/>
        </authorList>
    </citation>
    <scope>NUCLEOTIDE SEQUENCE [LARGE SCALE GENOMIC DNA]</scope>
    <source>
        <strain evidence="2">NBRC 108723</strain>
    </source>
</reference>
<proteinExistence type="predicted"/>
<keyword evidence="2" id="KW-1185">Reference proteome</keyword>
<comment type="caution">
    <text evidence="1">The sequence shown here is derived from an EMBL/GenBank/DDBJ whole genome shotgun (WGS) entry which is preliminary data.</text>
</comment>
<sequence>MTLIISTNINVKDITIWDSAFTSIKARIDDLDKLLAQGVNLIGKIPGHRNRKSSTSNDS</sequence>
<gene>
    <name evidence="1" type="ORF">GCM10007938_06350</name>
</gene>
<evidence type="ECO:0000313" key="2">
    <source>
        <dbReference type="Proteomes" id="UP001157138"/>
    </source>
</evidence>
<name>A0ABQ6EUL1_9VIBR</name>
<protein>
    <submittedName>
        <fullName evidence="1">Uncharacterized protein</fullName>
    </submittedName>
</protein>
<dbReference type="EMBL" id="BSPW01000014">
    <property type="protein sequence ID" value="GLT16858.1"/>
    <property type="molecule type" value="Genomic_DNA"/>
</dbReference>
<dbReference type="Proteomes" id="UP001157138">
    <property type="component" value="Unassembled WGS sequence"/>
</dbReference>